<evidence type="ECO:0008006" key="4">
    <source>
        <dbReference type="Google" id="ProtNLM"/>
    </source>
</evidence>
<proteinExistence type="predicted"/>
<keyword evidence="1" id="KW-0472">Membrane</keyword>
<feature type="transmembrane region" description="Helical" evidence="1">
    <location>
        <begin position="124"/>
        <end position="145"/>
    </location>
</feature>
<name>A0ABM8GMW5_9MICO</name>
<evidence type="ECO:0000313" key="2">
    <source>
        <dbReference type="EMBL" id="BDZ49764.1"/>
    </source>
</evidence>
<gene>
    <name evidence="2" type="ORF">GCM10025867_20050</name>
</gene>
<keyword evidence="1" id="KW-1133">Transmembrane helix</keyword>
<organism evidence="2 3">
    <name type="scientific">Frondihabitans sucicola</name>
    <dbReference type="NCBI Taxonomy" id="1268041"/>
    <lineage>
        <taxon>Bacteria</taxon>
        <taxon>Bacillati</taxon>
        <taxon>Actinomycetota</taxon>
        <taxon>Actinomycetes</taxon>
        <taxon>Micrococcales</taxon>
        <taxon>Microbacteriaceae</taxon>
        <taxon>Frondihabitans</taxon>
    </lineage>
</organism>
<dbReference type="EMBL" id="AP027732">
    <property type="protein sequence ID" value="BDZ49764.1"/>
    <property type="molecule type" value="Genomic_DNA"/>
</dbReference>
<evidence type="ECO:0000256" key="1">
    <source>
        <dbReference type="SAM" id="Phobius"/>
    </source>
</evidence>
<feature type="transmembrane region" description="Helical" evidence="1">
    <location>
        <begin position="166"/>
        <end position="190"/>
    </location>
</feature>
<dbReference type="RefSeq" id="WP_286346484.1">
    <property type="nucleotide sequence ID" value="NZ_AP027732.1"/>
</dbReference>
<reference evidence="3" key="1">
    <citation type="journal article" date="2019" name="Int. J. Syst. Evol. Microbiol.">
        <title>The Global Catalogue of Microorganisms (GCM) 10K type strain sequencing project: providing services to taxonomists for standard genome sequencing and annotation.</title>
        <authorList>
            <consortium name="The Broad Institute Genomics Platform"/>
            <consortium name="The Broad Institute Genome Sequencing Center for Infectious Disease"/>
            <person name="Wu L."/>
            <person name="Ma J."/>
        </authorList>
    </citation>
    <scope>NUCLEOTIDE SEQUENCE [LARGE SCALE GENOMIC DNA]</scope>
    <source>
        <strain evidence="3">NBRC 108728</strain>
    </source>
</reference>
<keyword evidence="3" id="KW-1185">Reference proteome</keyword>
<keyword evidence="1" id="KW-0812">Transmembrane</keyword>
<sequence>MQRDRLVRSLTRWELRGASKLQRREIGGGRLRDEDVYVYPGDSGVESSLSDAIVVVVPNPSAVFSADQLGSWLSTGDVVFTSARVADRAIATSDVHDQFSAVVAVGQDAAERARHAGTAVRVTIAALVAAVVVVVLLSLLATTAHRRRHGRALFARTAAGHSFARVNVGVLVAEAAVLAVGAVSTVNAWWDRHPDGTGRTSVLDPIARSAATGGLEAGGAVIVLAAVGTAVIAWTSLRTERTRGNEA</sequence>
<dbReference type="Proteomes" id="UP001321486">
    <property type="component" value="Chromosome"/>
</dbReference>
<protein>
    <recommendedName>
        <fullName evidence="4">ABC transporter permease</fullName>
    </recommendedName>
</protein>
<accession>A0ABM8GMW5</accession>
<evidence type="ECO:0000313" key="3">
    <source>
        <dbReference type="Proteomes" id="UP001321486"/>
    </source>
</evidence>
<feature type="transmembrane region" description="Helical" evidence="1">
    <location>
        <begin position="210"/>
        <end position="234"/>
    </location>
</feature>